<dbReference type="SUPFAM" id="SSF48452">
    <property type="entry name" value="TPR-like"/>
    <property type="match status" value="1"/>
</dbReference>
<comment type="similarity">
    <text evidence="1">Belongs to the AfsR/DnrI/RedD regulatory family.</text>
</comment>
<evidence type="ECO:0000256" key="3">
    <source>
        <dbReference type="ARBA" id="ARBA00023015"/>
    </source>
</evidence>
<dbReference type="GO" id="GO:0000160">
    <property type="term" value="P:phosphorelay signal transduction system"/>
    <property type="evidence" value="ECO:0007669"/>
    <property type="project" value="UniProtKB-KW"/>
</dbReference>
<dbReference type="CDD" id="cd15831">
    <property type="entry name" value="BTAD"/>
    <property type="match status" value="1"/>
</dbReference>
<dbReference type="InterPro" id="IPR051677">
    <property type="entry name" value="AfsR-DnrI-RedD_regulator"/>
</dbReference>
<dbReference type="SMART" id="SM00862">
    <property type="entry name" value="Trans_reg_C"/>
    <property type="match status" value="1"/>
</dbReference>
<dbReference type="Gene3D" id="3.40.50.300">
    <property type="entry name" value="P-loop containing nucleotide triphosphate hydrolases"/>
    <property type="match status" value="1"/>
</dbReference>
<dbReference type="Pfam" id="PF13191">
    <property type="entry name" value="AAA_16"/>
    <property type="match status" value="1"/>
</dbReference>
<dbReference type="PANTHER" id="PTHR35807:SF1">
    <property type="entry name" value="TRANSCRIPTIONAL REGULATOR REDD"/>
    <property type="match status" value="1"/>
</dbReference>
<dbReference type="Gene3D" id="1.25.40.10">
    <property type="entry name" value="Tetratricopeptide repeat domain"/>
    <property type="match status" value="1"/>
</dbReference>
<evidence type="ECO:0000256" key="6">
    <source>
        <dbReference type="PROSITE-ProRule" id="PRU01091"/>
    </source>
</evidence>
<dbReference type="AlphaFoldDB" id="A0A5P2X8F8"/>
<evidence type="ECO:0000256" key="4">
    <source>
        <dbReference type="ARBA" id="ARBA00023125"/>
    </source>
</evidence>
<dbReference type="SUPFAM" id="SSF46894">
    <property type="entry name" value="C-terminal effector domain of the bipartite response regulators"/>
    <property type="match status" value="1"/>
</dbReference>
<dbReference type="OrthoDB" id="134712at2"/>
<evidence type="ECO:0000256" key="5">
    <source>
        <dbReference type="ARBA" id="ARBA00023163"/>
    </source>
</evidence>
<dbReference type="InterPro" id="IPR027417">
    <property type="entry name" value="P-loop_NTPase"/>
</dbReference>
<dbReference type="InterPro" id="IPR011990">
    <property type="entry name" value="TPR-like_helical_dom_sf"/>
</dbReference>
<proteinExistence type="inferred from homology"/>
<feature type="domain" description="OmpR/PhoB-type" evidence="7">
    <location>
        <begin position="31"/>
        <end position="139"/>
    </location>
</feature>
<protein>
    <submittedName>
        <fullName evidence="8">SARP family transcriptional regulator</fullName>
    </submittedName>
</protein>
<evidence type="ECO:0000256" key="2">
    <source>
        <dbReference type="ARBA" id="ARBA00023012"/>
    </source>
</evidence>
<dbReference type="InterPro" id="IPR036388">
    <property type="entry name" value="WH-like_DNA-bd_sf"/>
</dbReference>
<dbReference type="InterPro" id="IPR005158">
    <property type="entry name" value="BTAD"/>
</dbReference>
<evidence type="ECO:0000313" key="8">
    <source>
        <dbReference type="EMBL" id="QEV61293.1"/>
    </source>
</evidence>
<dbReference type="InterPro" id="IPR016032">
    <property type="entry name" value="Sig_transdc_resp-reg_C-effctor"/>
</dbReference>
<dbReference type="SMART" id="SM01043">
    <property type="entry name" value="BTAD"/>
    <property type="match status" value="1"/>
</dbReference>
<reference evidence="8 9" key="1">
    <citation type="submission" date="2017-09" db="EMBL/GenBank/DDBJ databases">
        <authorList>
            <person name="Lee N."/>
            <person name="Cho B.-K."/>
        </authorList>
    </citation>
    <scope>NUCLEOTIDE SEQUENCE [LARGE SCALE GENOMIC DNA]</scope>
    <source>
        <strain evidence="8 9">ATCC 27465</strain>
    </source>
</reference>
<keyword evidence="3" id="KW-0805">Transcription regulation</keyword>
<evidence type="ECO:0000313" key="9">
    <source>
        <dbReference type="Proteomes" id="UP000326505"/>
    </source>
</evidence>
<dbReference type="SUPFAM" id="SSF52540">
    <property type="entry name" value="P-loop containing nucleoside triphosphate hydrolases"/>
    <property type="match status" value="1"/>
</dbReference>
<keyword evidence="5" id="KW-0804">Transcription</keyword>
<evidence type="ECO:0000256" key="1">
    <source>
        <dbReference type="ARBA" id="ARBA00005820"/>
    </source>
</evidence>
<dbReference type="Gene3D" id="1.10.10.10">
    <property type="entry name" value="Winged helix-like DNA-binding domain superfamily/Winged helix DNA-binding domain"/>
    <property type="match status" value="1"/>
</dbReference>
<dbReference type="Proteomes" id="UP000326505">
    <property type="component" value="Chromosome"/>
</dbReference>
<keyword evidence="4 6" id="KW-0238">DNA-binding</keyword>
<organism evidence="8 9">
    <name type="scientific">Streptomyces spectabilis</name>
    <dbReference type="NCBI Taxonomy" id="68270"/>
    <lineage>
        <taxon>Bacteria</taxon>
        <taxon>Bacillati</taxon>
        <taxon>Actinomycetota</taxon>
        <taxon>Actinomycetes</taxon>
        <taxon>Kitasatosporales</taxon>
        <taxon>Streptomycetaceae</taxon>
        <taxon>Streptomyces</taxon>
    </lineage>
</organism>
<name>A0A5P2X8F8_STRST</name>
<evidence type="ECO:0000259" key="7">
    <source>
        <dbReference type="PROSITE" id="PS51755"/>
    </source>
</evidence>
<sequence length="1209" mass="124768">MRPACGARISGGSACAERPGPYGYVEGVPEEEGATSGAGSVPVAFRVLGPLGARDGQGRDLDLKGPRHRAVLARLIVARRRTVPVSWLVDDLWDEPPPTAVGTIRTFVGALRKALEPGRARRAPARLLVTAGPGYALLAAPDAVDAWRFERAVREAGLLLDGGGPVTGAALAALDEALGLWRGPAYAEWADTDWARAEVARLDGLRLLAVERRARLALALGRAAEAALDLESHTAAHPWREEAWGLLALALYRAGRQGDALAALRRARETLAGDLGVDPGEGLRRLETEILTQRVPAAASAARDVAASAGRDSVASGVGDAAVPAVGEATASGVGGAAVPVVGDKAAPAVRDTVAPVVRRDAAASAVRDVTASAPRDTAAPVVRDAAVPVVGDAAVPAPQAATAPSARNAVVLFGRGVEVGALEGAAHAAVREGRFTLALLSGEAGAGKTALARELAGRLGAVGWTTAWGRAPDGGAVPAGWPWVEALGELGLPVGELSAGPGDPAALRLRRRRWVGERLASLAARDRRPLLLVLDDLHWADEESLDLLAGLAAVPPAAPVLVVGTYRDTEVPPGLAAFLGRAARAEPVRVRVAGLAEGPVRDLVAAVSGRDVDAATARAVRRRSGGNPFFVRELARLYAAEGAAALSRVPVGVRDLVRARLGALGHEARTVLRLAAVVGAEADLDVLCALAGDEEAVLDAVEAATAAGFLVPPAAEGPAAEQVRFAHALVHETVYDDLSRPRRARLHTAVAETLERLRPQDAVVDALAHHYVSAATRATAARAVTHASRAARRAEASGAPHRARRLWGAALDAYDRDAADRDPAERLTLLMGLGRALAVTGGLAEARRYRAEALAVAEAAGDPDLTARVVGAFDVPGIWARNDDEELSRRVVAAARRALGALPDDGTRERRATRCRLLSSVAMETRGDTTGAGAEAARQAEALARGLAAGGEHPDQDAALLAYALNGRFLHTFHRPGLAPERARVGAELVVLSARHGLVGFEVLGHLTLIQAHAARADFARADAAAAAADRLAERYGLPLVGVFTSWYAALRTAVAGRAEEAEAAYRSAAGRLRGSGMSGMSEEGLLRLALACLGAAADADVPDAGQLLDLRLCLRARAAARSGDRAAAADAYRRLLPAEDELAGAGSGLVALGPVAQELGDLAVALGRPAAAHYRAALAVAERAGAPHWTAAARAALAAMRGCGDEL</sequence>
<accession>A0A5P2X8F8</accession>
<dbReference type="GO" id="GO:0003677">
    <property type="term" value="F:DNA binding"/>
    <property type="evidence" value="ECO:0007669"/>
    <property type="project" value="UniProtKB-UniRule"/>
</dbReference>
<dbReference type="PROSITE" id="PS51755">
    <property type="entry name" value="OMPR_PHOB"/>
    <property type="match status" value="1"/>
</dbReference>
<gene>
    <name evidence="8" type="ORF">CP982_23435</name>
</gene>
<dbReference type="Pfam" id="PF03704">
    <property type="entry name" value="BTAD"/>
    <property type="match status" value="1"/>
</dbReference>
<feature type="DNA-binding region" description="OmpR/PhoB-type" evidence="6">
    <location>
        <begin position="31"/>
        <end position="139"/>
    </location>
</feature>
<keyword evidence="2" id="KW-0902">Two-component regulatory system</keyword>
<dbReference type="GO" id="GO:0006355">
    <property type="term" value="P:regulation of DNA-templated transcription"/>
    <property type="evidence" value="ECO:0007669"/>
    <property type="project" value="InterPro"/>
</dbReference>
<dbReference type="PANTHER" id="PTHR35807">
    <property type="entry name" value="TRANSCRIPTIONAL REGULATOR REDD-RELATED"/>
    <property type="match status" value="1"/>
</dbReference>
<dbReference type="EMBL" id="CP023690">
    <property type="protein sequence ID" value="QEV61293.1"/>
    <property type="molecule type" value="Genomic_DNA"/>
</dbReference>
<dbReference type="InterPro" id="IPR041664">
    <property type="entry name" value="AAA_16"/>
</dbReference>
<dbReference type="InterPro" id="IPR001867">
    <property type="entry name" value="OmpR/PhoB-type_DNA-bd"/>
</dbReference>
<dbReference type="KEGG" id="sspb:CP982_23435"/>